<dbReference type="Gene3D" id="3.40.630.30">
    <property type="match status" value="1"/>
</dbReference>
<reference evidence="2 3" key="1">
    <citation type="journal article" date="2008" name="BMC Genomics">
        <title>Complete genome of Phenylobacterium zucineum - a novel facultative intracellular bacterium isolated from human erythroleukemia cell line K562.</title>
        <authorList>
            <person name="Luo Y."/>
            <person name="Xu X."/>
            <person name="Ding Z."/>
            <person name="Liu Z."/>
            <person name="Zhang B."/>
            <person name="Yan Z."/>
            <person name="Sun J."/>
            <person name="Hu S."/>
            <person name="Hu X."/>
        </authorList>
    </citation>
    <scope>NUCLEOTIDE SEQUENCE [LARGE SCALE GENOMIC DNA]</scope>
    <source>
        <strain evidence="2 3">HLK1</strain>
    </source>
</reference>
<evidence type="ECO:0000313" key="2">
    <source>
        <dbReference type="EMBL" id="ACG78448.1"/>
    </source>
</evidence>
<dbReference type="PROSITE" id="PS51186">
    <property type="entry name" value="GNAT"/>
    <property type="match status" value="1"/>
</dbReference>
<keyword evidence="3" id="KW-1185">Reference proteome</keyword>
<accession>B4RE15</accession>
<dbReference type="OrthoDB" id="359414at2"/>
<gene>
    <name evidence="2" type="ordered locus">PHZ_c2037</name>
</gene>
<name>B4RE15_PHEZH</name>
<dbReference type="STRING" id="450851.PHZ_c2037"/>
<evidence type="ECO:0000313" key="3">
    <source>
        <dbReference type="Proteomes" id="UP000001868"/>
    </source>
</evidence>
<evidence type="ECO:0000259" key="1">
    <source>
        <dbReference type="PROSITE" id="PS51186"/>
    </source>
</evidence>
<feature type="domain" description="N-acetyltransferase" evidence="1">
    <location>
        <begin position="1"/>
        <end position="158"/>
    </location>
</feature>
<dbReference type="InterPro" id="IPR016181">
    <property type="entry name" value="Acyl_CoA_acyltransferase"/>
</dbReference>
<dbReference type="AlphaFoldDB" id="B4RE15"/>
<dbReference type="InterPro" id="IPR000182">
    <property type="entry name" value="GNAT_dom"/>
</dbReference>
<keyword evidence="2" id="KW-0808">Transferase</keyword>
<protein>
    <submittedName>
        <fullName evidence="2">GCN5-related N-acetyltransferase</fullName>
    </submittedName>
</protein>
<proteinExistence type="predicted"/>
<dbReference type="eggNOG" id="COG0456">
    <property type="taxonomic scope" value="Bacteria"/>
</dbReference>
<dbReference type="KEGG" id="pzu:PHZ_c2037"/>
<dbReference type="EMBL" id="CP000747">
    <property type="protein sequence ID" value="ACG78448.1"/>
    <property type="molecule type" value="Genomic_DNA"/>
</dbReference>
<dbReference type="Pfam" id="PF00583">
    <property type="entry name" value="Acetyltransf_1"/>
    <property type="match status" value="1"/>
</dbReference>
<dbReference type="CDD" id="cd04301">
    <property type="entry name" value="NAT_SF"/>
    <property type="match status" value="1"/>
</dbReference>
<dbReference type="HOGENOM" id="CLU_099842_0_0_5"/>
<organism evidence="2 3">
    <name type="scientific">Phenylobacterium zucineum (strain HLK1)</name>
    <dbReference type="NCBI Taxonomy" id="450851"/>
    <lineage>
        <taxon>Bacteria</taxon>
        <taxon>Pseudomonadati</taxon>
        <taxon>Pseudomonadota</taxon>
        <taxon>Alphaproteobacteria</taxon>
        <taxon>Caulobacterales</taxon>
        <taxon>Caulobacteraceae</taxon>
        <taxon>Phenylobacterium</taxon>
    </lineage>
</organism>
<dbReference type="GO" id="GO:0016747">
    <property type="term" value="F:acyltransferase activity, transferring groups other than amino-acyl groups"/>
    <property type="evidence" value="ECO:0007669"/>
    <property type="project" value="InterPro"/>
</dbReference>
<dbReference type="Proteomes" id="UP000001868">
    <property type="component" value="Chromosome"/>
</dbReference>
<dbReference type="SUPFAM" id="SSF55729">
    <property type="entry name" value="Acyl-CoA N-acyltransferases (Nat)"/>
    <property type="match status" value="1"/>
</dbReference>
<sequence length="159" mass="17579">METRDLDGVVRVAALAFPHHFEDRGCFADRLALHPQGCFALEDAGEVVGYLIAYPWRLGSAPALNTGLDALPEGADVLYLHDLALDPRLRGRGLARPAVEALVRRAREDGWPAISLVAVNDAEGFWRRLGFETVQDPRLAEKLASYGEDARYMVRRLPA</sequence>